<dbReference type="Proteomes" id="UP000887566">
    <property type="component" value="Unplaced"/>
</dbReference>
<sequence>SVHILEPGAFKTALLSESALDERVESIWNNLLPDIQDEYGADYKDNFKELWCSGVKTVASTNIHYVVDNYVHAITARFPRARYHCGWDAILFWIPMTFLPTELQDALNRFLISLQPGKKLIPAVLRKIGNEIRDSL</sequence>
<dbReference type="PANTHER" id="PTHR43313:SF34">
    <property type="entry name" value="RETINOL DEHYDROGENASE 7"/>
    <property type="match status" value="1"/>
</dbReference>
<evidence type="ECO:0000313" key="2">
    <source>
        <dbReference type="WBParaSite" id="PSAMB.scaffold6816size8748.g29161.t1"/>
    </source>
</evidence>
<accession>A0A914X783</accession>
<keyword evidence="1" id="KW-1185">Reference proteome</keyword>
<dbReference type="WBParaSite" id="PSAMB.scaffold6816size8748.g29161.t1">
    <property type="protein sequence ID" value="PSAMB.scaffold6816size8748.g29161.t1"/>
    <property type="gene ID" value="PSAMB.scaffold6816size8748.g29161"/>
</dbReference>
<proteinExistence type="predicted"/>
<dbReference type="GO" id="GO:0008202">
    <property type="term" value="P:steroid metabolic process"/>
    <property type="evidence" value="ECO:0007669"/>
    <property type="project" value="TreeGrafter"/>
</dbReference>
<dbReference type="AlphaFoldDB" id="A0A914X783"/>
<dbReference type="PANTHER" id="PTHR43313">
    <property type="entry name" value="SHORT-CHAIN DEHYDROGENASE/REDUCTASE FAMILY 9C"/>
    <property type="match status" value="1"/>
</dbReference>
<evidence type="ECO:0000313" key="1">
    <source>
        <dbReference type="Proteomes" id="UP000887566"/>
    </source>
</evidence>
<organism evidence="1 2">
    <name type="scientific">Plectus sambesii</name>
    <dbReference type="NCBI Taxonomy" id="2011161"/>
    <lineage>
        <taxon>Eukaryota</taxon>
        <taxon>Metazoa</taxon>
        <taxon>Ecdysozoa</taxon>
        <taxon>Nematoda</taxon>
        <taxon>Chromadorea</taxon>
        <taxon>Plectida</taxon>
        <taxon>Plectina</taxon>
        <taxon>Plectoidea</taxon>
        <taxon>Plectidae</taxon>
        <taxon>Plectus</taxon>
    </lineage>
</organism>
<name>A0A914X783_9BILA</name>
<reference evidence="2" key="1">
    <citation type="submission" date="2022-11" db="UniProtKB">
        <authorList>
            <consortium name="WormBaseParasite"/>
        </authorList>
    </citation>
    <scope>IDENTIFICATION</scope>
</reference>
<dbReference type="GO" id="GO:0016491">
    <property type="term" value="F:oxidoreductase activity"/>
    <property type="evidence" value="ECO:0007669"/>
    <property type="project" value="TreeGrafter"/>
</dbReference>
<protein>
    <submittedName>
        <fullName evidence="2">Uncharacterized protein</fullName>
    </submittedName>
</protein>